<comment type="caution">
    <text evidence="1">The sequence shown here is derived from an EMBL/GenBank/DDBJ whole genome shotgun (WGS) entry which is preliminary data.</text>
</comment>
<dbReference type="PANTHER" id="PTHR38816">
    <property type="entry name" value="EXOSOME SUBUNIT, DUF54 FAMILY-RELATED"/>
    <property type="match status" value="1"/>
</dbReference>
<dbReference type="AlphaFoldDB" id="A0A7C1GPW8"/>
<sequence>MSRKTHSNSVSRIEFSCFVHATEEESKVTNAVLNLFPEELREDVTKNIYKMVTHGYHGNPIVILRVLLSSEKDSENTFSHIVSSLSEDDFQSLVSTIPERFDHGKLYIRVDKQKAYGGNVSLSESDDVIRIVVSLKPHLRSPQSIENFLISLRKAPTRAA</sequence>
<evidence type="ECO:0000313" key="1">
    <source>
        <dbReference type="EMBL" id="HDP15212.1"/>
    </source>
</evidence>
<proteinExistence type="predicted"/>
<reference evidence="1" key="1">
    <citation type="journal article" date="2020" name="mSystems">
        <title>Genome- and Community-Level Interaction Insights into Carbon Utilization and Element Cycling Functions of Hydrothermarchaeota in Hydrothermal Sediment.</title>
        <authorList>
            <person name="Zhou Z."/>
            <person name="Liu Y."/>
            <person name="Xu W."/>
            <person name="Pan J."/>
            <person name="Luo Z.H."/>
            <person name="Li M."/>
        </authorList>
    </citation>
    <scope>NUCLEOTIDE SEQUENCE [LARGE SCALE GENOMIC DNA]</scope>
    <source>
        <strain evidence="1">SpSt-116</strain>
    </source>
</reference>
<protein>
    <recommendedName>
        <fullName evidence="2">Exosome protein</fullName>
    </recommendedName>
</protein>
<dbReference type="SUPFAM" id="SSF55282">
    <property type="entry name" value="RL5-like"/>
    <property type="match status" value="1"/>
</dbReference>
<evidence type="ECO:0008006" key="2">
    <source>
        <dbReference type="Google" id="ProtNLM"/>
    </source>
</evidence>
<dbReference type="EMBL" id="DSAY01000097">
    <property type="protein sequence ID" value="HDP15212.1"/>
    <property type="molecule type" value="Genomic_DNA"/>
</dbReference>
<dbReference type="Pfam" id="PF01877">
    <property type="entry name" value="RNA_binding"/>
    <property type="match status" value="1"/>
</dbReference>
<organism evidence="1">
    <name type="scientific">Thermofilum adornatum</name>
    <dbReference type="NCBI Taxonomy" id="1365176"/>
    <lineage>
        <taxon>Archaea</taxon>
        <taxon>Thermoproteota</taxon>
        <taxon>Thermoprotei</taxon>
        <taxon>Thermofilales</taxon>
        <taxon>Thermofilaceae</taxon>
        <taxon>Thermofilum</taxon>
    </lineage>
</organism>
<dbReference type="Gene3D" id="3.30.1440.10">
    <property type="match status" value="1"/>
</dbReference>
<dbReference type="InterPro" id="IPR022803">
    <property type="entry name" value="Ribosomal_uL5_dom_sf"/>
</dbReference>
<gene>
    <name evidence="1" type="ORF">ENN26_05500</name>
</gene>
<name>A0A7C1GPW8_9CREN</name>
<accession>A0A7C1GPW8</accession>
<dbReference type="PANTHER" id="PTHR38816:SF1">
    <property type="entry name" value="EXOSOME SUBUNIT"/>
    <property type="match status" value="1"/>
</dbReference>
<dbReference type="InterPro" id="IPR002739">
    <property type="entry name" value="PAB1135-like"/>
</dbReference>